<gene>
    <name evidence="2" type="ORF">JF50_01075</name>
</gene>
<dbReference type="Pfam" id="PF13466">
    <property type="entry name" value="STAS_2"/>
    <property type="match status" value="1"/>
</dbReference>
<evidence type="ECO:0000259" key="1">
    <source>
        <dbReference type="PROSITE" id="PS50801"/>
    </source>
</evidence>
<dbReference type="PANTHER" id="PTHR35849">
    <property type="entry name" value="BLR2341 PROTEIN"/>
    <property type="match status" value="1"/>
</dbReference>
<dbReference type="InterPro" id="IPR036513">
    <property type="entry name" value="STAS_dom_sf"/>
</dbReference>
<dbReference type="InterPro" id="IPR002645">
    <property type="entry name" value="STAS_dom"/>
</dbReference>
<dbReference type="AlphaFoldDB" id="A0A0C1QEL9"/>
<accession>A0A0C1QEL9</accession>
<dbReference type="Proteomes" id="UP000031327">
    <property type="component" value="Unassembled WGS sequence"/>
</dbReference>
<organism evidence="2 3">
    <name type="scientific">Pseudoalteromonas luteoviolacea</name>
    <dbReference type="NCBI Taxonomy" id="43657"/>
    <lineage>
        <taxon>Bacteria</taxon>
        <taxon>Pseudomonadati</taxon>
        <taxon>Pseudomonadota</taxon>
        <taxon>Gammaproteobacteria</taxon>
        <taxon>Alteromonadales</taxon>
        <taxon>Pseudoalteromonadaceae</taxon>
        <taxon>Pseudoalteromonas</taxon>
    </lineage>
</organism>
<name>A0A0C1QEL9_9GAMM</name>
<evidence type="ECO:0000313" key="2">
    <source>
        <dbReference type="EMBL" id="KID59076.1"/>
    </source>
</evidence>
<dbReference type="PROSITE" id="PS50801">
    <property type="entry name" value="STAS"/>
    <property type="match status" value="1"/>
</dbReference>
<dbReference type="RefSeq" id="WP_039607674.1">
    <property type="nucleotide sequence ID" value="NZ_JWIC01000001.1"/>
</dbReference>
<dbReference type="EMBL" id="JWIC01000001">
    <property type="protein sequence ID" value="KID59076.1"/>
    <property type="molecule type" value="Genomic_DNA"/>
</dbReference>
<dbReference type="SUPFAM" id="SSF52091">
    <property type="entry name" value="SpoIIaa-like"/>
    <property type="match status" value="1"/>
</dbReference>
<dbReference type="PANTHER" id="PTHR35849:SF2">
    <property type="entry name" value="BLR2341 PROTEIN"/>
    <property type="match status" value="1"/>
</dbReference>
<comment type="caution">
    <text evidence="2">The sequence shown here is derived from an EMBL/GenBank/DDBJ whole genome shotgun (WGS) entry which is preliminary data.</text>
</comment>
<feature type="domain" description="STAS" evidence="1">
    <location>
        <begin position="1"/>
        <end position="90"/>
    </location>
</feature>
<dbReference type="OrthoDB" id="6308343at2"/>
<dbReference type="InterPro" id="IPR052746">
    <property type="entry name" value="MlaB_ABC_Transporter"/>
</dbReference>
<dbReference type="Gene3D" id="3.30.750.24">
    <property type="entry name" value="STAS domain"/>
    <property type="match status" value="1"/>
</dbReference>
<evidence type="ECO:0000313" key="3">
    <source>
        <dbReference type="Proteomes" id="UP000031327"/>
    </source>
</evidence>
<proteinExistence type="predicted"/>
<reference evidence="2 3" key="1">
    <citation type="submission" date="2014-12" db="EMBL/GenBank/DDBJ databases">
        <title>Draft Genome Sequence of Pseudoalteromonas luteoviolacea HI1.</title>
        <authorList>
            <person name="Asahina A.Y."/>
            <person name="Hadfield M.G."/>
        </authorList>
    </citation>
    <scope>NUCLEOTIDE SEQUENCE [LARGE SCALE GENOMIC DNA]</scope>
    <source>
        <strain evidence="2 3">HI1</strain>
    </source>
</reference>
<dbReference type="InterPro" id="IPR058548">
    <property type="entry name" value="MlaB-like_STAS"/>
</dbReference>
<protein>
    <recommendedName>
        <fullName evidence="1">STAS domain-containing protein</fullName>
    </recommendedName>
</protein>
<sequence>MIKLPSELAINKVEELYQMFVQELESGQAICIDISDVSKVDTASIQMLCALQKRLLNFDQKITWHGDSPILFESVEQLGLTEILSFSSKI</sequence>